<dbReference type="EMBL" id="JAZGJU010000061">
    <property type="protein sequence ID" value="MEE6129836.1"/>
    <property type="molecule type" value="Genomic_DNA"/>
</dbReference>
<dbReference type="InterPro" id="IPR020022">
    <property type="entry name" value="N-acetyl_sugar_amidoTrfase"/>
</dbReference>
<dbReference type="Proteomes" id="UP000276953">
    <property type="component" value="Unassembled WGS sequence"/>
</dbReference>
<evidence type="ECO:0000313" key="6">
    <source>
        <dbReference type="Proteomes" id="UP001350005"/>
    </source>
</evidence>
<dbReference type="Proteomes" id="UP000093432">
    <property type="component" value="Unassembled WGS sequence"/>
</dbReference>
<reference evidence="2" key="1">
    <citation type="submission" date="2016-07" db="EMBL/GenBank/DDBJ databases">
        <authorList>
            <person name="Jeong J.-J."/>
            <person name="Kim D.W."/>
            <person name="Sang M.K."/>
            <person name="Choi I.-G."/>
            <person name="Kim K.D."/>
        </authorList>
    </citation>
    <scope>NUCLEOTIDE SEQUENCE</scope>
    <source>
        <strain evidence="2">CC-VM-7</strain>
    </source>
</reference>
<sequence>MIKENIRICKRCVMDTTDPVITFDNEGHCNYCNSYLQNDFTYSPEKERQLQLVIDEIKQAGKGKKYDCIIGVSGGVDSTYVAYEVKRRGLRPLAVHLDNGWNSELAVSNIQKCLDKLGIDLYTYVIDWKEFKDLQMSFLKASVPGMEIPTDHGIISILNQTAIKNNVRYIINGSNGSSEFIMSPRWSEGEAQRDWLMVKNVHKQFGTAKLKTFPRTTIFDNFKNKLVHKLAVINILNYVDYSKEKGKKLIEEELGWVYYGGKHYESIYTRFTQAYIQPRKFNIDKRKAHHSNLICAGEMTREEALLDLQQDPYPNPTMMEEDRQYFMKKLGMSETDFQNMMNAPTKSYLDYKGYYNSGFYKKLYDTAFKFHEWLKTKNYYGERAD</sequence>
<keyword evidence="6" id="KW-1185">Reference proteome</keyword>
<evidence type="ECO:0000313" key="5">
    <source>
        <dbReference type="Proteomes" id="UP000276953"/>
    </source>
</evidence>
<dbReference type="OrthoDB" id="702at2"/>
<keyword evidence="3" id="KW-0808">Transferase</keyword>
<gene>
    <name evidence="2" type="ORF">BBI00_11940</name>
    <name evidence="3" type="ORF">EJ377_05190</name>
    <name evidence="1" type="ORF">V2E39_20730</name>
</gene>
<dbReference type="KEGG" id="carh:EGY05_16465"/>
<proteinExistence type="predicted"/>
<evidence type="ECO:0000313" key="3">
    <source>
        <dbReference type="EMBL" id="RTZ49707.1"/>
    </source>
</evidence>
<dbReference type="STRING" id="651561.BBI00_11940"/>
<reference evidence="1 6" key="4">
    <citation type="submission" date="2024-01" db="EMBL/GenBank/DDBJ databases">
        <title>Whole genome of Chryseobacterium arthrosphaerae NNCa 2741.</title>
        <authorList>
            <person name="Boriskina E.V."/>
            <person name="Gordinskaya N.A."/>
            <person name="Kropotov V.S."/>
            <person name="Alekseeva A.E."/>
            <person name="Makhova M.A."/>
            <person name="Kryazhev D.V."/>
            <person name="Shkurkina I.S."/>
        </authorList>
    </citation>
    <scope>NUCLEOTIDE SEQUENCE [LARGE SCALE GENOMIC DNA]</scope>
    <source>
        <strain evidence="1 6">NNCa 2741</strain>
    </source>
</reference>
<reference evidence="4" key="2">
    <citation type="submission" date="2016-07" db="EMBL/GenBank/DDBJ databases">
        <authorList>
            <person name="Florea S."/>
            <person name="Webb J.S."/>
            <person name="Jaromczyk J."/>
            <person name="Schardl C.L."/>
        </authorList>
    </citation>
    <scope>NUCLEOTIDE SEQUENCE [LARGE SCALE GENOMIC DNA]</scope>
    <source>
        <strain evidence="4">CC-VM-7</strain>
    </source>
</reference>
<dbReference type="NCBIfam" id="TIGR03573">
    <property type="entry name" value="WbuX"/>
    <property type="match status" value="1"/>
</dbReference>
<evidence type="ECO:0000313" key="1">
    <source>
        <dbReference type="EMBL" id="MEE6129836.1"/>
    </source>
</evidence>
<protein>
    <submittedName>
        <fullName evidence="1">N-acetyl sugar amidotransferase</fullName>
    </submittedName>
</protein>
<reference evidence="3 5" key="3">
    <citation type="submission" date="2018-12" db="EMBL/GenBank/DDBJ databases">
        <title>Draft Genome Sequence of Chryseobacterium arthrosphaerae strain ED882-96 Isolated from the Blood of a Patient with Liver Cirrhosis in Taiwan.</title>
        <authorList>
            <person name="Lin J.-N."/>
            <person name="Lai C.-H."/>
            <person name="Yang C.-H."/>
            <person name="Huang Y.-H."/>
        </authorList>
    </citation>
    <scope>NUCLEOTIDE SEQUENCE [LARGE SCALE GENOMIC DNA]</scope>
    <source>
        <strain evidence="3 5">ED882-96</strain>
    </source>
</reference>
<evidence type="ECO:0000313" key="2">
    <source>
        <dbReference type="EMBL" id="OCA75000.1"/>
    </source>
</evidence>
<organism evidence="2 4">
    <name type="scientific">Chryseobacterium arthrosphaerae</name>
    <dbReference type="NCBI Taxonomy" id="651561"/>
    <lineage>
        <taxon>Bacteria</taxon>
        <taxon>Pseudomonadati</taxon>
        <taxon>Bacteroidota</taxon>
        <taxon>Flavobacteriia</taxon>
        <taxon>Flavobacteriales</taxon>
        <taxon>Weeksellaceae</taxon>
        <taxon>Chryseobacterium group</taxon>
        <taxon>Chryseobacterium</taxon>
    </lineage>
</organism>
<dbReference type="SUPFAM" id="SSF52402">
    <property type="entry name" value="Adenine nucleotide alpha hydrolases-like"/>
    <property type="match status" value="1"/>
</dbReference>
<dbReference type="EMBL" id="MAYG01000001">
    <property type="protein sequence ID" value="OCA75000.1"/>
    <property type="molecule type" value="Genomic_DNA"/>
</dbReference>
<dbReference type="InterPro" id="IPR014729">
    <property type="entry name" value="Rossmann-like_a/b/a_fold"/>
</dbReference>
<comment type="caution">
    <text evidence="2">The sequence shown here is derived from an EMBL/GenBank/DDBJ whole genome shotgun (WGS) entry which is preliminary data.</text>
</comment>
<dbReference type="EMBL" id="RYFC01000001">
    <property type="protein sequence ID" value="RTZ49707.1"/>
    <property type="molecule type" value="Genomic_DNA"/>
</dbReference>
<dbReference type="Proteomes" id="UP001350005">
    <property type="component" value="Unassembled WGS sequence"/>
</dbReference>
<dbReference type="GO" id="GO:0016740">
    <property type="term" value="F:transferase activity"/>
    <property type="evidence" value="ECO:0007669"/>
    <property type="project" value="UniProtKB-KW"/>
</dbReference>
<dbReference type="Gene3D" id="3.40.50.620">
    <property type="entry name" value="HUPs"/>
    <property type="match status" value="1"/>
</dbReference>
<name>A0A1B8ZTT0_9FLAO</name>
<dbReference type="RefSeq" id="WP_065398980.1">
    <property type="nucleotide sequence ID" value="NZ_JAKYXH010000002.1"/>
</dbReference>
<evidence type="ECO:0000313" key="4">
    <source>
        <dbReference type="Proteomes" id="UP000093432"/>
    </source>
</evidence>
<accession>A0A1B8ZTT0</accession>
<dbReference type="AlphaFoldDB" id="A0A1B8ZTT0"/>